<accession>X1NW35</accession>
<feature type="non-terminal residue" evidence="1">
    <location>
        <position position="1"/>
    </location>
</feature>
<protein>
    <submittedName>
        <fullName evidence="1">Uncharacterized protein</fullName>
    </submittedName>
</protein>
<sequence>EDACQEMKKAQNRIEEEKIEEEKCSHCKHKCLRRLWQEETNSTIVDIRKADTAGIIEIVGYITKPLSTKKAELLVDWWEIMRNRPFLKPFGEFYDMCKIKVHLTCPWCGGQRFKRYYGTNIRICDLRDEEGRAPPFGVDIEYFKKILFLEPSKVVVTMNDKGFEDKVIYLQSNLELLVG</sequence>
<feature type="non-terminal residue" evidence="1">
    <location>
        <position position="179"/>
    </location>
</feature>
<dbReference type="EMBL" id="BARV01039823">
    <property type="protein sequence ID" value="GAI48257.1"/>
    <property type="molecule type" value="Genomic_DNA"/>
</dbReference>
<dbReference type="AlphaFoldDB" id="X1NW35"/>
<proteinExistence type="predicted"/>
<comment type="caution">
    <text evidence="1">The sequence shown here is derived from an EMBL/GenBank/DDBJ whole genome shotgun (WGS) entry which is preliminary data.</text>
</comment>
<organism evidence="1">
    <name type="scientific">marine sediment metagenome</name>
    <dbReference type="NCBI Taxonomy" id="412755"/>
    <lineage>
        <taxon>unclassified sequences</taxon>
        <taxon>metagenomes</taxon>
        <taxon>ecological metagenomes</taxon>
    </lineage>
</organism>
<gene>
    <name evidence="1" type="ORF">S06H3_60910</name>
</gene>
<name>X1NW35_9ZZZZ</name>
<evidence type="ECO:0000313" key="1">
    <source>
        <dbReference type="EMBL" id="GAI48257.1"/>
    </source>
</evidence>
<reference evidence="1" key="1">
    <citation type="journal article" date="2014" name="Front. Microbiol.">
        <title>High frequency of phylogenetically diverse reductive dehalogenase-homologous genes in deep subseafloor sedimentary metagenomes.</title>
        <authorList>
            <person name="Kawai M."/>
            <person name="Futagami T."/>
            <person name="Toyoda A."/>
            <person name="Takaki Y."/>
            <person name="Nishi S."/>
            <person name="Hori S."/>
            <person name="Arai W."/>
            <person name="Tsubouchi T."/>
            <person name="Morono Y."/>
            <person name="Uchiyama I."/>
            <person name="Ito T."/>
            <person name="Fujiyama A."/>
            <person name="Inagaki F."/>
            <person name="Takami H."/>
        </authorList>
    </citation>
    <scope>NUCLEOTIDE SEQUENCE</scope>
    <source>
        <strain evidence="1">Expedition CK06-06</strain>
    </source>
</reference>